<dbReference type="AlphaFoldDB" id="A0A1F5NVS4"/>
<proteinExistence type="predicted"/>
<comment type="caution">
    <text evidence="1">The sequence shown here is derived from an EMBL/GenBank/DDBJ whole genome shotgun (WGS) entry which is preliminary data.</text>
</comment>
<dbReference type="STRING" id="1817825.A2720_00070"/>
<reference evidence="1 2" key="1">
    <citation type="journal article" date="2016" name="Nat. Commun.">
        <title>Thousands of microbial genomes shed light on interconnected biogeochemical processes in an aquifer system.</title>
        <authorList>
            <person name="Anantharaman K."/>
            <person name="Brown C.T."/>
            <person name="Hug L.A."/>
            <person name="Sharon I."/>
            <person name="Castelle C.J."/>
            <person name="Probst A.J."/>
            <person name="Thomas B.C."/>
            <person name="Singh A."/>
            <person name="Wilkins M.J."/>
            <person name="Karaoz U."/>
            <person name="Brodie E.L."/>
            <person name="Williams K.H."/>
            <person name="Hubbard S.S."/>
            <person name="Banfield J.F."/>
        </authorList>
    </citation>
    <scope>NUCLEOTIDE SEQUENCE [LARGE SCALE GENOMIC DNA]</scope>
</reference>
<name>A0A1F5NVS4_9BACT</name>
<accession>A0A1F5NVS4</accession>
<organism evidence="1 2">
    <name type="scientific">Candidatus Doudnabacteria bacterium RIFCSPHIGHO2_01_FULL_46_24</name>
    <dbReference type="NCBI Taxonomy" id="1817825"/>
    <lineage>
        <taxon>Bacteria</taxon>
        <taxon>Candidatus Doudnaibacteriota</taxon>
    </lineage>
</organism>
<gene>
    <name evidence="1" type="ORF">A2720_00070</name>
</gene>
<evidence type="ECO:0000313" key="2">
    <source>
        <dbReference type="Proteomes" id="UP000178892"/>
    </source>
</evidence>
<evidence type="ECO:0000313" key="1">
    <source>
        <dbReference type="EMBL" id="OGE81775.1"/>
    </source>
</evidence>
<dbReference type="EMBL" id="MFEL01000004">
    <property type="protein sequence ID" value="OGE81775.1"/>
    <property type="molecule type" value="Genomic_DNA"/>
</dbReference>
<dbReference type="Proteomes" id="UP000178892">
    <property type="component" value="Unassembled WGS sequence"/>
</dbReference>
<sequence>MASIRDWINADVMVHKVLDIIVQFLSDLGAEHVARTFFRGGFQPADRALLEKVTKLAAEGKRGEAAEALRPRLKGLGPEDESIMDSDRLALYRMARALGAASPVALAQLAALDTFLAALPDDVRAKQRLQHTIEPNRAVRRANLIQLALMPDDAARAAFLRGGGAFEKGDTEKFIEALEAWASARNAETRARIALKLARWRTPLPAFSFWHRWFNFNPFK</sequence>
<protein>
    <submittedName>
        <fullName evidence="1">Uncharacterized protein</fullName>
    </submittedName>
</protein>